<evidence type="ECO:0000256" key="3">
    <source>
        <dbReference type="ARBA" id="ARBA00009225"/>
    </source>
</evidence>
<accession>A0A7R9QL56</accession>
<dbReference type="GO" id="GO:0008865">
    <property type="term" value="F:fructokinase activity"/>
    <property type="evidence" value="ECO:0007669"/>
    <property type="project" value="TreeGrafter"/>
</dbReference>
<reference evidence="13" key="1">
    <citation type="submission" date="2020-11" db="EMBL/GenBank/DDBJ databases">
        <authorList>
            <person name="Tran Van P."/>
        </authorList>
    </citation>
    <scope>NUCLEOTIDE SEQUENCE</scope>
</reference>
<dbReference type="Proteomes" id="UP000728032">
    <property type="component" value="Unassembled WGS sequence"/>
</dbReference>
<comment type="catalytic activity">
    <reaction evidence="9">
        <text>D-glucose + ATP = D-glucose 6-phosphate + ADP + H(+)</text>
        <dbReference type="Rhea" id="RHEA:17825"/>
        <dbReference type="ChEBI" id="CHEBI:4167"/>
        <dbReference type="ChEBI" id="CHEBI:15378"/>
        <dbReference type="ChEBI" id="CHEBI:30616"/>
        <dbReference type="ChEBI" id="CHEBI:61548"/>
        <dbReference type="ChEBI" id="CHEBI:456216"/>
        <dbReference type="EC" id="2.7.1.1"/>
    </reaction>
    <physiologicalReaction direction="left-to-right" evidence="9">
        <dbReference type="Rhea" id="RHEA:17826"/>
    </physiologicalReaction>
</comment>
<dbReference type="Gene3D" id="3.30.420.40">
    <property type="match status" value="1"/>
</dbReference>
<proteinExistence type="inferred from homology"/>
<evidence type="ECO:0000256" key="7">
    <source>
        <dbReference type="ARBA" id="ARBA00022840"/>
    </source>
</evidence>
<dbReference type="GO" id="GO:0006006">
    <property type="term" value="P:glucose metabolic process"/>
    <property type="evidence" value="ECO:0007669"/>
    <property type="project" value="TreeGrafter"/>
</dbReference>
<dbReference type="Gene3D" id="3.40.367.20">
    <property type="match status" value="1"/>
</dbReference>
<evidence type="ECO:0000256" key="5">
    <source>
        <dbReference type="ARBA" id="ARBA00022741"/>
    </source>
</evidence>
<dbReference type="OrthoDB" id="6492395at2759"/>
<evidence type="ECO:0000313" key="13">
    <source>
        <dbReference type="EMBL" id="CAD7648304.1"/>
    </source>
</evidence>
<dbReference type="AlphaFoldDB" id="A0A7R9QL56"/>
<dbReference type="SUPFAM" id="SSF53067">
    <property type="entry name" value="Actin-like ATPase domain"/>
    <property type="match status" value="2"/>
</dbReference>
<organism evidence="13">
    <name type="scientific">Oppiella nova</name>
    <dbReference type="NCBI Taxonomy" id="334625"/>
    <lineage>
        <taxon>Eukaryota</taxon>
        <taxon>Metazoa</taxon>
        <taxon>Ecdysozoa</taxon>
        <taxon>Arthropoda</taxon>
        <taxon>Chelicerata</taxon>
        <taxon>Arachnida</taxon>
        <taxon>Acari</taxon>
        <taxon>Acariformes</taxon>
        <taxon>Sarcoptiformes</taxon>
        <taxon>Oribatida</taxon>
        <taxon>Brachypylina</taxon>
        <taxon>Oppioidea</taxon>
        <taxon>Oppiidae</taxon>
        <taxon>Oppiella</taxon>
    </lineage>
</organism>
<keyword evidence="6 10" id="KW-0418">Kinase</keyword>
<dbReference type="Pfam" id="PF00349">
    <property type="entry name" value="Hexokinase_1"/>
    <property type="match status" value="1"/>
</dbReference>
<dbReference type="InterPro" id="IPR001312">
    <property type="entry name" value="Hexokinase"/>
</dbReference>
<keyword evidence="5 10" id="KW-0547">Nucleotide-binding</keyword>
<evidence type="ECO:0000256" key="2">
    <source>
        <dbReference type="ARBA" id="ARBA00005028"/>
    </source>
</evidence>
<protein>
    <recommendedName>
        <fullName evidence="10">Phosphotransferase</fullName>
        <ecNumber evidence="10">2.7.1.-</ecNumber>
    </recommendedName>
</protein>
<feature type="non-terminal residue" evidence="13">
    <location>
        <position position="1"/>
    </location>
</feature>
<evidence type="ECO:0000256" key="8">
    <source>
        <dbReference type="ARBA" id="ARBA00044613"/>
    </source>
</evidence>
<keyword evidence="7 10" id="KW-0067">ATP-binding</keyword>
<comment type="pathway">
    <text evidence="1">Carbohydrate degradation; glycolysis; D-glyceraldehyde 3-phosphate and glycerone phosphate from D-glucose: step 1/4.</text>
</comment>
<comment type="catalytic activity">
    <reaction evidence="8">
        <text>a D-hexose + ATP = a D-hexose 6-phosphate + ADP + H(+)</text>
        <dbReference type="Rhea" id="RHEA:22740"/>
        <dbReference type="ChEBI" id="CHEBI:4194"/>
        <dbReference type="ChEBI" id="CHEBI:15378"/>
        <dbReference type="ChEBI" id="CHEBI:30616"/>
        <dbReference type="ChEBI" id="CHEBI:229467"/>
        <dbReference type="ChEBI" id="CHEBI:456216"/>
        <dbReference type="EC" id="2.7.1.1"/>
    </reaction>
    <physiologicalReaction direction="left-to-right" evidence="8">
        <dbReference type="Rhea" id="RHEA:22741"/>
    </physiologicalReaction>
</comment>
<dbReference type="GO" id="GO:0005739">
    <property type="term" value="C:mitochondrion"/>
    <property type="evidence" value="ECO:0007669"/>
    <property type="project" value="TreeGrafter"/>
</dbReference>
<dbReference type="InterPro" id="IPR022672">
    <property type="entry name" value="Hexokinase_N"/>
</dbReference>
<dbReference type="UniPathway" id="UPA00242"/>
<dbReference type="GO" id="GO:0005829">
    <property type="term" value="C:cytosol"/>
    <property type="evidence" value="ECO:0007669"/>
    <property type="project" value="TreeGrafter"/>
</dbReference>
<feature type="domain" description="Hexokinase C-terminal" evidence="12">
    <location>
        <begin position="45"/>
        <end position="282"/>
    </location>
</feature>
<dbReference type="FunFam" id="3.40.367.20:FF:000020">
    <property type="entry name" value="Hexokinase-1"/>
    <property type="match status" value="1"/>
</dbReference>
<dbReference type="PANTHER" id="PTHR19443:SF54">
    <property type="entry name" value="PHOSPHOTRANSFERASE"/>
    <property type="match status" value="1"/>
</dbReference>
<dbReference type="GO" id="GO:0001678">
    <property type="term" value="P:intracellular glucose homeostasis"/>
    <property type="evidence" value="ECO:0007669"/>
    <property type="project" value="InterPro"/>
</dbReference>
<keyword evidence="4 10" id="KW-0808">Transferase</keyword>
<feature type="domain" description="Hexokinase N-terminal" evidence="11">
    <location>
        <begin position="1"/>
        <end position="36"/>
    </location>
</feature>
<comment type="pathway">
    <text evidence="2">Carbohydrate metabolism; hexose metabolism.</text>
</comment>
<evidence type="ECO:0000256" key="1">
    <source>
        <dbReference type="ARBA" id="ARBA00004888"/>
    </source>
</evidence>
<evidence type="ECO:0000256" key="4">
    <source>
        <dbReference type="ARBA" id="ARBA00022679"/>
    </source>
</evidence>
<keyword evidence="14" id="KW-1185">Reference proteome</keyword>
<evidence type="ECO:0000259" key="11">
    <source>
        <dbReference type="Pfam" id="PF00349"/>
    </source>
</evidence>
<evidence type="ECO:0000256" key="9">
    <source>
        <dbReference type="ARBA" id="ARBA00048160"/>
    </source>
</evidence>
<sequence>GRDAAQLLQEAIDRHRGLNVRLVAILNDATGTLVQGIHLDPTSAVGLILGTGSNACYIEKIENIDYWTDRDEWLRRGYREVIVDMECGGFGDNGVIDWAKTKYDLSLDRESLFPNSYTFEKLFGGKFLGDIVRRVLLDLAQNGLLFDGKITDELKTVESITATDLSNIETNKSDDIFESLAKRLGYESFTSDDRNTISYVCAVVSIRGALMLAAILSNLIVRIDRQEVTIAIDGSVYKYHPKFHTLITDFIRELLPTDCHKKFKLILAEDGSGKGAGLVAAIAQRLAK</sequence>
<name>A0A7R9QL56_9ACAR</name>
<dbReference type="EC" id="2.7.1.-" evidence="10"/>
<dbReference type="UniPathway" id="UPA00109">
    <property type="reaction ID" value="UER00180"/>
</dbReference>
<dbReference type="InterPro" id="IPR022673">
    <property type="entry name" value="Hexokinase_C"/>
</dbReference>
<dbReference type="EMBL" id="CAJPVJ010003106">
    <property type="protein sequence ID" value="CAG2167174.1"/>
    <property type="molecule type" value="Genomic_DNA"/>
</dbReference>
<dbReference type="Pfam" id="PF03727">
    <property type="entry name" value="Hexokinase_2"/>
    <property type="match status" value="1"/>
</dbReference>
<dbReference type="GO" id="GO:0004340">
    <property type="term" value="F:glucokinase activity"/>
    <property type="evidence" value="ECO:0007669"/>
    <property type="project" value="TreeGrafter"/>
</dbReference>
<dbReference type="InterPro" id="IPR043129">
    <property type="entry name" value="ATPase_NBD"/>
</dbReference>
<dbReference type="GO" id="GO:0006096">
    <property type="term" value="P:glycolytic process"/>
    <property type="evidence" value="ECO:0007669"/>
    <property type="project" value="UniProtKB-UniPathway"/>
</dbReference>
<evidence type="ECO:0000256" key="6">
    <source>
        <dbReference type="ARBA" id="ARBA00022777"/>
    </source>
</evidence>
<evidence type="ECO:0000256" key="10">
    <source>
        <dbReference type="RuleBase" id="RU362007"/>
    </source>
</evidence>
<dbReference type="PANTHER" id="PTHR19443">
    <property type="entry name" value="HEXOKINASE"/>
    <property type="match status" value="1"/>
</dbReference>
<dbReference type="PROSITE" id="PS51748">
    <property type="entry name" value="HEXOKINASE_2"/>
    <property type="match status" value="1"/>
</dbReference>
<dbReference type="GO" id="GO:0005524">
    <property type="term" value="F:ATP binding"/>
    <property type="evidence" value="ECO:0007669"/>
    <property type="project" value="UniProtKB-UniRule"/>
</dbReference>
<dbReference type="GO" id="GO:0005536">
    <property type="term" value="F:D-glucose binding"/>
    <property type="evidence" value="ECO:0007669"/>
    <property type="project" value="InterPro"/>
</dbReference>
<evidence type="ECO:0000313" key="14">
    <source>
        <dbReference type="Proteomes" id="UP000728032"/>
    </source>
</evidence>
<dbReference type="PRINTS" id="PR00475">
    <property type="entry name" value="HEXOKINASE"/>
</dbReference>
<evidence type="ECO:0000259" key="12">
    <source>
        <dbReference type="Pfam" id="PF03727"/>
    </source>
</evidence>
<comment type="similarity">
    <text evidence="3 10">Belongs to the hexokinase family.</text>
</comment>
<keyword evidence="10" id="KW-0324">Glycolysis</keyword>
<dbReference type="EMBL" id="OC917931">
    <property type="protein sequence ID" value="CAD7648304.1"/>
    <property type="molecule type" value="Genomic_DNA"/>
</dbReference>
<gene>
    <name evidence="13" type="ORF">ONB1V03_LOCUS6686</name>
</gene>